<dbReference type="Pfam" id="PF16589">
    <property type="entry name" value="BRCT_2"/>
    <property type="match status" value="1"/>
</dbReference>
<evidence type="ECO:0000256" key="4">
    <source>
        <dbReference type="HAMAP-Rule" id="MF_03028"/>
    </source>
</evidence>
<feature type="domain" description="BRCT" evidence="6">
    <location>
        <begin position="291"/>
        <end position="381"/>
    </location>
</feature>
<dbReference type="PANTHER" id="PTHR12221:SF6">
    <property type="entry name" value="PESCADILLO HOMOLOG"/>
    <property type="match status" value="1"/>
</dbReference>
<feature type="region of interest" description="Disordered" evidence="5">
    <location>
        <begin position="444"/>
        <end position="519"/>
    </location>
</feature>
<dbReference type="EMBL" id="BQMJ01000014">
    <property type="protein sequence ID" value="GJQ10235.1"/>
    <property type="molecule type" value="Genomic_DNA"/>
</dbReference>
<keyword evidence="3 4" id="KW-0539">Nucleus</keyword>
<accession>A0A9C7PTK7</accession>
<dbReference type="GO" id="GO:0003723">
    <property type="term" value="F:RNA binding"/>
    <property type="evidence" value="ECO:0007669"/>
    <property type="project" value="TreeGrafter"/>
</dbReference>
<dbReference type="GO" id="GO:0070545">
    <property type="term" value="C:PeBoW complex"/>
    <property type="evidence" value="ECO:0007669"/>
    <property type="project" value="TreeGrafter"/>
</dbReference>
<evidence type="ECO:0000313" key="8">
    <source>
        <dbReference type="Proteomes" id="UP001061958"/>
    </source>
</evidence>
<dbReference type="HAMAP" id="MF_03028">
    <property type="entry name" value="Pescadillo"/>
    <property type="match status" value="1"/>
</dbReference>
<keyword evidence="2 4" id="KW-0698">rRNA processing</keyword>
<dbReference type="AlphaFoldDB" id="A0A9C7PTK7"/>
<comment type="subcellular location">
    <subcellularLocation>
        <location evidence="4">Nucleus</location>
        <location evidence="4">Nucleolus</location>
    </subcellularLocation>
    <subcellularLocation>
        <location evidence="4">Nucleus</location>
        <location evidence="4">Nucleoplasm</location>
    </subcellularLocation>
</comment>
<evidence type="ECO:0000259" key="6">
    <source>
        <dbReference type="PROSITE" id="PS50172"/>
    </source>
</evidence>
<dbReference type="GO" id="GO:0043021">
    <property type="term" value="F:ribonucleoprotein complex binding"/>
    <property type="evidence" value="ECO:0007669"/>
    <property type="project" value="UniProtKB-UniRule"/>
</dbReference>
<dbReference type="GO" id="GO:0005654">
    <property type="term" value="C:nucleoplasm"/>
    <property type="evidence" value="ECO:0007669"/>
    <property type="project" value="UniProtKB-SubCell"/>
</dbReference>
<dbReference type="CDD" id="cd17709">
    <property type="entry name" value="BRCT_pescadillo_like"/>
    <property type="match status" value="1"/>
</dbReference>
<evidence type="ECO:0000256" key="2">
    <source>
        <dbReference type="ARBA" id="ARBA00022552"/>
    </source>
</evidence>
<protein>
    <recommendedName>
        <fullName evidence="4">Pescadillo homolog</fullName>
    </recommendedName>
</protein>
<evidence type="ECO:0000313" key="7">
    <source>
        <dbReference type="EMBL" id="GJQ10235.1"/>
    </source>
</evidence>
<keyword evidence="1 4" id="KW-0690">Ribosome biogenesis</keyword>
<feature type="compositionally biased region" description="Basic and acidic residues" evidence="5">
    <location>
        <begin position="484"/>
        <end position="504"/>
    </location>
</feature>
<dbReference type="PROSITE" id="PS50172">
    <property type="entry name" value="BRCT"/>
    <property type="match status" value="1"/>
</dbReference>
<comment type="function">
    <text evidence="4">Required for maturation of ribosomal RNAs and formation of the large ribosomal subunit.</text>
</comment>
<dbReference type="InterPro" id="IPR036420">
    <property type="entry name" value="BRCT_dom_sf"/>
</dbReference>
<dbReference type="PANTHER" id="PTHR12221">
    <property type="entry name" value="PESCADILLO - RELATED"/>
    <property type="match status" value="1"/>
</dbReference>
<keyword evidence="8" id="KW-1185">Reference proteome</keyword>
<proteinExistence type="inferred from homology"/>
<sequence>MAKKKQQPKGAGKAYISAAKARRKLQVSLATFQKLCILKGIHPRVPGKKLRGSQKTFYLTKDIKFLAHDPLIRKAWEMRAQRRKIKKAKAKKENLKVKSLLNNFPSYRLERVVLERYGTFRDALLDLDDALNVLFMVSNLTCTSVIDSDRIANCKRLCREFLKYVTTTGGLRKVFASVKGLYVQVDINGVFPVFIIPYRPFQSIPKDIDQKIIKSFLEFYECLLSCVNRHLFYQKGYVYPPKFDESLEAKGFSVFDAFTLEWKKGESQLIVDEESDLSVSENLERDKNMDHPNRLLEGMTFFLGREVPIELFDFIVRSCGGNALWEVPGIHDADSSSITHYVYDRPNIPGDRRLDADYVQPQWILDSINAGILLPVSLYLPGVSLPPHLSPFVSHENSSYRPHFGEFISGYKSSQVTGTYTEKVIGQESTKDDKLDATSSQITLANQEEEEEEEDKRQRALVPNDKLKPSSETQNRKLAKMMMRSKDRYRYERIMRSQKKETKATNRLLRRQKELKSSE</sequence>
<name>A0A9C7PTK7_9RHOD</name>
<gene>
    <name evidence="7" type="ORF">GpartN1_g2026.t1</name>
</gene>
<comment type="similarity">
    <text evidence="4">Belongs to the pescadillo family.</text>
</comment>
<evidence type="ECO:0000256" key="3">
    <source>
        <dbReference type="ARBA" id="ARBA00023242"/>
    </source>
</evidence>
<dbReference type="GO" id="GO:0000463">
    <property type="term" value="P:maturation of LSU-rRNA from tricistronic rRNA transcript (SSU-rRNA, 5.8S rRNA, LSU-rRNA)"/>
    <property type="evidence" value="ECO:0007669"/>
    <property type="project" value="UniProtKB-UniRule"/>
</dbReference>
<reference evidence="7" key="1">
    <citation type="journal article" date="2022" name="Proc. Natl. Acad. Sci. U.S.A.">
        <title>Life cycle and functional genomics of the unicellular red alga Galdieria for elucidating algal and plant evolution and industrial use.</title>
        <authorList>
            <person name="Hirooka S."/>
            <person name="Itabashi T."/>
            <person name="Ichinose T.M."/>
            <person name="Onuma R."/>
            <person name="Fujiwara T."/>
            <person name="Yamashita S."/>
            <person name="Jong L.W."/>
            <person name="Tomita R."/>
            <person name="Iwane A.H."/>
            <person name="Miyagishima S.Y."/>
        </authorList>
    </citation>
    <scope>NUCLEOTIDE SEQUENCE</scope>
    <source>
        <strain evidence="7">NBRC 102759</strain>
    </source>
</reference>
<dbReference type="OrthoDB" id="10264910at2759"/>
<dbReference type="Gene3D" id="3.40.50.10190">
    <property type="entry name" value="BRCT domain"/>
    <property type="match status" value="1"/>
</dbReference>
<evidence type="ECO:0000256" key="1">
    <source>
        <dbReference type="ARBA" id="ARBA00022517"/>
    </source>
</evidence>
<dbReference type="GO" id="GO:0000466">
    <property type="term" value="P:maturation of 5.8S rRNA from tricistronic rRNA transcript (SSU-rRNA, 5.8S rRNA, LSU-rRNA)"/>
    <property type="evidence" value="ECO:0007669"/>
    <property type="project" value="UniProtKB-UniRule"/>
</dbReference>
<dbReference type="GO" id="GO:0030687">
    <property type="term" value="C:preribosome, large subunit precursor"/>
    <property type="evidence" value="ECO:0007669"/>
    <property type="project" value="UniProtKB-UniRule"/>
</dbReference>
<comment type="caution">
    <text evidence="7">The sequence shown here is derived from an EMBL/GenBank/DDBJ whole genome shotgun (WGS) entry which is preliminary data.</text>
</comment>
<organism evidence="7 8">
    <name type="scientific">Galdieria partita</name>
    <dbReference type="NCBI Taxonomy" id="83374"/>
    <lineage>
        <taxon>Eukaryota</taxon>
        <taxon>Rhodophyta</taxon>
        <taxon>Bangiophyceae</taxon>
        <taxon>Galdieriales</taxon>
        <taxon>Galdieriaceae</taxon>
        <taxon>Galdieria</taxon>
    </lineage>
</organism>
<dbReference type="Pfam" id="PF06732">
    <property type="entry name" value="Pescadillo_N"/>
    <property type="match status" value="1"/>
</dbReference>
<dbReference type="Proteomes" id="UP001061958">
    <property type="component" value="Unassembled WGS sequence"/>
</dbReference>
<dbReference type="SUPFAM" id="SSF52113">
    <property type="entry name" value="BRCT domain"/>
    <property type="match status" value="1"/>
</dbReference>
<reference evidence="7" key="2">
    <citation type="submission" date="2022-01" db="EMBL/GenBank/DDBJ databases">
        <authorList>
            <person name="Hirooka S."/>
            <person name="Miyagishima S.Y."/>
        </authorList>
    </citation>
    <scope>NUCLEOTIDE SEQUENCE</scope>
    <source>
        <strain evidence="7">NBRC 102759</strain>
    </source>
</reference>
<evidence type="ECO:0000256" key="5">
    <source>
        <dbReference type="SAM" id="MobiDB-lite"/>
    </source>
</evidence>
<dbReference type="InterPro" id="IPR001357">
    <property type="entry name" value="BRCT_dom"/>
</dbReference>
<dbReference type="InterPro" id="IPR010613">
    <property type="entry name" value="PES"/>
</dbReference>